<accession>A0A848L6C6</accession>
<evidence type="ECO:0000256" key="1">
    <source>
        <dbReference type="SAM" id="Phobius"/>
    </source>
</evidence>
<protein>
    <submittedName>
        <fullName evidence="2">Uncharacterized protein</fullName>
    </submittedName>
</protein>
<sequence>MGEAGRGGGTNRKKPQEFSFVRLALLALSAGAVVLLVSVPIILVLARWSVIAGLIAALVAIVAIIAAIGLVSQRIVATAERQLKEQLAQRERTDRERNNNGG</sequence>
<keyword evidence="1" id="KW-0812">Transmembrane</keyword>
<evidence type="ECO:0000313" key="2">
    <source>
        <dbReference type="EMBL" id="NMO04233.1"/>
    </source>
</evidence>
<gene>
    <name evidence="2" type="ORF">HH308_23730</name>
</gene>
<dbReference type="Proteomes" id="UP000550729">
    <property type="component" value="Unassembled WGS sequence"/>
</dbReference>
<comment type="caution">
    <text evidence="2">The sequence shown here is derived from an EMBL/GenBank/DDBJ whole genome shotgun (WGS) entry which is preliminary data.</text>
</comment>
<keyword evidence="3" id="KW-1185">Reference proteome</keyword>
<keyword evidence="1" id="KW-0472">Membrane</keyword>
<feature type="transmembrane region" description="Helical" evidence="1">
    <location>
        <begin position="51"/>
        <end position="71"/>
    </location>
</feature>
<proteinExistence type="predicted"/>
<name>A0A848L6C6_9ACTN</name>
<organism evidence="2 3">
    <name type="scientific">Gordonia asplenii</name>
    <dbReference type="NCBI Taxonomy" id="2725283"/>
    <lineage>
        <taxon>Bacteria</taxon>
        <taxon>Bacillati</taxon>
        <taxon>Actinomycetota</taxon>
        <taxon>Actinomycetes</taxon>
        <taxon>Mycobacteriales</taxon>
        <taxon>Gordoniaceae</taxon>
        <taxon>Gordonia</taxon>
    </lineage>
</organism>
<evidence type="ECO:0000313" key="3">
    <source>
        <dbReference type="Proteomes" id="UP000550729"/>
    </source>
</evidence>
<dbReference type="AlphaFoldDB" id="A0A848L6C6"/>
<keyword evidence="1" id="KW-1133">Transmembrane helix</keyword>
<dbReference type="RefSeq" id="WP_170196734.1">
    <property type="nucleotide sequence ID" value="NZ_JABBNB010000032.1"/>
</dbReference>
<dbReference type="EMBL" id="JABBNB010000032">
    <property type="protein sequence ID" value="NMO04233.1"/>
    <property type="molecule type" value="Genomic_DNA"/>
</dbReference>
<feature type="transmembrane region" description="Helical" evidence="1">
    <location>
        <begin position="20"/>
        <end position="45"/>
    </location>
</feature>
<reference evidence="2 3" key="1">
    <citation type="submission" date="2020-04" db="EMBL/GenBank/DDBJ databases">
        <title>Gordonia sp. nov. TBRC 11910.</title>
        <authorList>
            <person name="Suriyachadkun C."/>
        </authorList>
    </citation>
    <scope>NUCLEOTIDE SEQUENCE [LARGE SCALE GENOMIC DNA]</scope>
    <source>
        <strain evidence="2 3">TBRC 11910</strain>
    </source>
</reference>